<reference evidence="1" key="1">
    <citation type="submission" date="2022-12" db="EMBL/GenBank/DDBJ databases">
        <title>Chromosome-Level Genome Assembly of Japanese Cedar (Cryptomeriajaponica D. Don).</title>
        <authorList>
            <person name="Fujino T."/>
            <person name="Yamaguchi K."/>
            <person name="Yokoyama T."/>
            <person name="Hamanaka T."/>
            <person name="Harazono Y."/>
            <person name="Kamada H."/>
            <person name="Kobayashi W."/>
            <person name="Ujino-Ihara T."/>
            <person name="Uchiyama K."/>
            <person name="Matsumoto A."/>
            <person name="Izuno A."/>
            <person name="Tsumura Y."/>
            <person name="Toyoda A."/>
            <person name="Shigenobu S."/>
            <person name="Moriguchi Y."/>
            <person name="Ueno S."/>
            <person name="Kasahara M."/>
        </authorList>
    </citation>
    <scope>NUCLEOTIDE SEQUENCE</scope>
</reference>
<evidence type="ECO:0000313" key="1">
    <source>
        <dbReference type="EMBL" id="GLJ59657.1"/>
    </source>
</evidence>
<dbReference type="AlphaFoldDB" id="A0AAD3NUY3"/>
<organism evidence="1 2">
    <name type="scientific">Cryptomeria japonica</name>
    <name type="common">Japanese cedar</name>
    <name type="synonym">Cupressus japonica</name>
    <dbReference type="NCBI Taxonomy" id="3369"/>
    <lineage>
        <taxon>Eukaryota</taxon>
        <taxon>Viridiplantae</taxon>
        <taxon>Streptophyta</taxon>
        <taxon>Embryophyta</taxon>
        <taxon>Tracheophyta</taxon>
        <taxon>Spermatophyta</taxon>
        <taxon>Pinopsida</taxon>
        <taxon>Pinidae</taxon>
        <taxon>Conifers II</taxon>
        <taxon>Cupressales</taxon>
        <taxon>Cupressaceae</taxon>
        <taxon>Cryptomeria</taxon>
    </lineage>
</organism>
<comment type="caution">
    <text evidence="1">The sequence shown here is derived from an EMBL/GenBank/DDBJ whole genome shotgun (WGS) entry which is preliminary data.</text>
</comment>
<evidence type="ECO:0000313" key="2">
    <source>
        <dbReference type="Proteomes" id="UP001234787"/>
    </source>
</evidence>
<dbReference type="Proteomes" id="UP001234787">
    <property type="component" value="Unassembled WGS sequence"/>
</dbReference>
<gene>
    <name evidence="1" type="ORF">SUGI_1517880</name>
</gene>
<protein>
    <submittedName>
        <fullName evidence="1">Uncharacterized protein</fullName>
    </submittedName>
</protein>
<name>A0AAD3NUY3_CRYJA</name>
<accession>A0AAD3NUY3</accession>
<sequence length="110" mass="12637">MALATKMPAQSRTPTALSLWSNSCINPPMARIPSLNKRVPRYHRKTLEQPIWEDPIEPRVKVTLLPPPHRLLSGDKDSMLRESTLVVLAYPVLKEKREKRPAVREMNQAF</sequence>
<proteinExistence type="predicted"/>
<dbReference type="EMBL" id="BSEH01001191">
    <property type="protein sequence ID" value="GLJ59657.1"/>
    <property type="molecule type" value="Genomic_DNA"/>
</dbReference>
<keyword evidence="2" id="KW-1185">Reference proteome</keyword>